<protein>
    <submittedName>
        <fullName evidence="2">Uncharacterized protein</fullName>
    </submittedName>
</protein>
<sequence length="149" mass="16783">MPSFRYPHHVQTLLDARPSGVPGFWRTYLVEGSISVRLWSAMSGCFVRRNSAEQRSIVHDENEVKKSKSGCEVRFTETKRVVSPPPRHRGPTPAEERVFRTERARPSVGKSRPAVSGYRIGDKKLATYSADKRPVIRRVKASTLSSSTT</sequence>
<comment type="caution">
    <text evidence="2">The sequence shown here is derived from an EMBL/GenBank/DDBJ whole genome shotgun (WGS) entry which is preliminary data.</text>
</comment>
<dbReference type="AlphaFoldDB" id="A0AAD9JQZ4"/>
<dbReference type="Proteomes" id="UP001208570">
    <property type="component" value="Unassembled WGS sequence"/>
</dbReference>
<evidence type="ECO:0000313" key="2">
    <source>
        <dbReference type="EMBL" id="KAK2157587.1"/>
    </source>
</evidence>
<accession>A0AAD9JQZ4</accession>
<reference evidence="2" key="1">
    <citation type="journal article" date="2023" name="Mol. Biol. Evol.">
        <title>Third-Generation Sequencing Reveals the Adaptive Role of the Epigenome in Three Deep-Sea Polychaetes.</title>
        <authorList>
            <person name="Perez M."/>
            <person name="Aroh O."/>
            <person name="Sun Y."/>
            <person name="Lan Y."/>
            <person name="Juniper S.K."/>
            <person name="Young C.R."/>
            <person name="Angers B."/>
            <person name="Qian P.Y."/>
        </authorList>
    </citation>
    <scope>NUCLEOTIDE SEQUENCE</scope>
    <source>
        <strain evidence="2">P08H-3</strain>
    </source>
</reference>
<feature type="compositionally biased region" description="Basic and acidic residues" evidence="1">
    <location>
        <begin position="94"/>
        <end position="105"/>
    </location>
</feature>
<dbReference type="EMBL" id="JAODUP010000188">
    <property type="protein sequence ID" value="KAK2157587.1"/>
    <property type="molecule type" value="Genomic_DNA"/>
</dbReference>
<name>A0AAD9JQZ4_9ANNE</name>
<feature type="region of interest" description="Disordered" evidence="1">
    <location>
        <begin position="78"/>
        <end position="116"/>
    </location>
</feature>
<evidence type="ECO:0000256" key="1">
    <source>
        <dbReference type="SAM" id="MobiDB-lite"/>
    </source>
</evidence>
<gene>
    <name evidence="2" type="ORF">LSH36_188g03060</name>
</gene>
<organism evidence="2 3">
    <name type="scientific">Paralvinella palmiformis</name>
    <dbReference type="NCBI Taxonomy" id="53620"/>
    <lineage>
        <taxon>Eukaryota</taxon>
        <taxon>Metazoa</taxon>
        <taxon>Spiralia</taxon>
        <taxon>Lophotrochozoa</taxon>
        <taxon>Annelida</taxon>
        <taxon>Polychaeta</taxon>
        <taxon>Sedentaria</taxon>
        <taxon>Canalipalpata</taxon>
        <taxon>Terebellida</taxon>
        <taxon>Terebelliformia</taxon>
        <taxon>Alvinellidae</taxon>
        <taxon>Paralvinella</taxon>
    </lineage>
</organism>
<keyword evidence="3" id="KW-1185">Reference proteome</keyword>
<evidence type="ECO:0000313" key="3">
    <source>
        <dbReference type="Proteomes" id="UP001208570"/>
    </source>
</evidence>
<proteinExistence type="predicted"/>